<evidence type="ECO:0000313" key="3">
    <source>
        <dbReference type="Proteomes" id="UP001362999"/>
    </source>
</evidence>
<feature type="chain" id="PRO_5043384776" evidence="1">
    <location>
        <begin position="20"/>
        <end position="112"/>
    </location>
</feature>
<dbReference type="Proteomes" id="UP001362999">
    <property type="component" value="Unassembled WGS sequence"/>
</dbReference>
<keyword evidence="1" id="KW-0732">Signal</keyword>
<evidence type="ECO:0000313" key="2">
    <source>
        <dbReference type="EMBL" id="KAK7059692.1"/>
    </source>
</evidence>
<protein>
    <submittedName>
        <fullName evidence="2">Glycoside hydrolase family 81 protein</fullName>
    </submittedName>
</protein>
<evidence type="ECO:0000256" key="1">
    <source>
        <dbReference type="SAM" id="SignalP"/>
    </source>
</evidence>
<proteinExistence type="predicted"/>
<comment type="caution">
    <text evidence="2">The sequence shown here is derived from an EMBL/GenBank/DDBJ whole genome shotgun (WGS) entry which is preliminary data.</text>
</comment>
<dbReference type="EMBL" id="JAWWNJ010000003">
    <property type="protein sequence ID" value="KAK7059692.1"/>
    <property type="molecule type" value="Genomic_DNA"/>
</dbReference>
<organism evidence="2 3">
    <name type="scientific">Favolaschia claudopus</name>
    <dbReference type="NCBI Taxonomy" id="2862362"/>
    <lineage>
        <taxon>Eukaryota</taxon>
        <taxon>Fungi</taxon>
        <taxon>Dikarya</taxon>
        <taxon>Basidiomycota</taxon>
        <taxon>Agaricomycotina</taxon>
        <taxon>Agaricomycetes</taxon>
        <taxon>Agaricomycetidae</taxon>
        <taxon>Agaricales</taxon>
        <taxon>Marasmiineae</taxon>
        <taxon>Mycenaceae</taxon>
        <taxon>Favolaschia</taxon>
    </lineage>
</organism>
<feature type="signal peptide" evidence="1">
    <location>
        <begin position="1"/>
        <end position="19"/>
    </location>
</feature>
<keyword evidence="3" id="KW-1185">Reference proteome</keyword>
<reference evidence="2 3" key="1">
    <citation type="journal article" date="2024" name="J Genomics">
        <title>Draft genome sequencing and assembly of Favolaschia claudopus CIRM-BRFM 2984 isolated from oak limbs.</title>
        <authorList>
            <person name="Navarro D."/>
            <person name="Drula E."/>
            <person name="Chaduli D."/>
            <person name="Cazenave R."/>
            <person name="Ahrendt S."/>
            <person name="Wang J."/>
            <person name="Lipzen A."/>
            <person name="Daum C."/>
            <person name="Barry K."/>
            <person name="Grigoriev I.V."/>
            <person name="Favel A."/>
            <person name="Rosso M.N."/>
            <person name="Martin F."/>
        </authorList>
    </citation>
    <scope>NUCLEOTIDE SEQUENCE [LARGE SCALE GENOMIC DNA]</scope>
    <source>
        <strain evidence="2 3">CIRM-BRFM 2984</strain>
    </source>
</reference>
<gene>
    <name evidence="2" type="ORF">R3P38DRAFT_3168151</name>
</gene>
<keyword evidence="2" id="KW-0378">Hydrolase</keyword>
<dbReference type="AlphaFoldDB" id="A0AAW0E5S8"/>
<sequence>MRFATLTTSVFLAVVGVCALPHRDDRLLYIIPVGKSMDQFTTDFTETCRTWYPAIHGDSYTFLNAIVQPGDWQGKNADTEAKIACAWIDPSGNIFTYTEDVAAALGAVPAPA</sequence>
<dbReference type="GO" id="GO:0016787">
    <property type="term" value="F:hydrolase activity"/>
    <property type="evidence" value="ECO:0007669"/>
    <property type="project" value="UniProtKB-KW"/>
</dbReference>
<accession>A0AAW0E5S8</accession>
<name>A0AAW0E5S8_9AGAR</name>